<keyword evidence="3" id="KW-1185">Reference proteome</keyword>
<dbReference type="Proteomes" id="UP001105220">
    <property type="component" value="Unplaced"/>
</dbReference>
<proteinExistence type="predicted"/>
<sequence length="107" mass="11937">MPTPPPTLLLSRTVRKQINFTIPFHIRSFAHTTHTHTLGSFLFGARTGANASRCPFAFRWNCFSSVIFLLPPPPQRNLLRRQEGTARSDSSSFAPRPLPPLAEPEPG</sequence>
<feature type="region of interest" description="Disordered" evidence="1">
    <location>
        <begin position="73"/>
        <end position="107"/>
    </location>
</feature>
<dbReference type="AlphaFoldDB" id="A0A6E8W762"/>
<accession>A0A6E8W762</accession>
<name>A0A6E8W762_ANOCL</name>
<organism evidence="2 3">
    <name type="scientific">Anopheles coluzzii</name>
    <name type="common">African malaria mosquito</name>
    <dbReference type="NCBI Taxonomy" id="1518534"/>
    <lineage>
        <taxon>Eukaryota</taxon>
        <taxon>Metazoa</taxon>
        <taxon>Ecdysozoa</taxon>
        <taxon>Arthropoda</taxon>
        <taxon>Hexapoda</taxon>
        <taxon>Insecta</taxon>
        <taxon>Pterygota</taxon>
        <taxon>Neoptera</taxon>
        <taxon>Endopterygota</taxon>
        <taxon>Diptera</taxon>
        <taxon>Nematocera</taxon>
        <taxon>Culicoidea</taxon>
        <taxon>Culicidae</taxon>
        <taxon>Anophelinae</taxon>
        <taxon>Anopheles</taxon>
    </lineage>
</organism>
<reference evidence="2" key="2">
    <citation type="submission" date="2020-05" db="UniProtKB">
        <authorList>
            <consortium name="EnsemblMetazoa"/>
        </authorList>
    </citation>
    <scope>IDENTIFICATION</scope>
    <source>
        <strain evidence="2">Ngousso</strain>
    </source>
</reference>
<protein>
    <submittedName>
        <fullName evidence="2">Uncharacterized protein</fullName>
    </submittedName>
</protein>
<evidence type="ECO:0000313" key="3">
    <source>
        <dbReference type="Proteomes" id="UP001105220"/>
    </source>
</evidence>
<reference key="1">
    <citation type="journal article" date="2019" name="Genes (Basel)">
        <title>A High-Quality De novo Genome Assembly from a Single Mosquito Using PacBio Sequencing.</title>
        <authorList>
            <person name="Kingan S.B."/>
            <person name="Heaton H."/>
            <person name="Cudini J."/>
            <person name="Lambert C.C."/>
            <person name="Baybayan P."/>
            <person name="Galvin B.D."/>
            <person name="Durbin R."/>
            <person name="Korlach J."/>
            <person name="Lawniczak M.K.N."/>
        </authorList>
    </citation>
    <scope>NUCLEOTIDE SEQUENCE [LARGE SCALE GENOMIC DNA]</scope>
    <source>
        <strain>Mali-NIH</strain>
    </source>
</reference>
<dbReference type="EnsemblMetazoa" id="ACON013245-RA">
    <property type="protein sequence ID" value="ACON013245-PA"/>
    <property type="gene ID" value="ACON013245"/>
</dbReference>
<evidence type="ECO:0000313" key="2">
    <source>
        <dbReference type="EnsemblMetazoa" id="ACON013245-PA"/>
    </source>
</evidence>
<dbReference type="VEuPathDB" id="VectorBase:ACON013245"/>
<evidence type="ECO:0000256" key="1">
    <source>
        <dbReference type="SAM" id="MobiDB-lite"/>
    </source>
</evidence>
<feature type="compositionally biased region" description="Pro residues" evidence="1">
    <location>
        <begin position="96"/>
        <end position="107"/>
    </location>
</feature>